<gene>
    <name evidence="2" type="ORF">OSB04_011779</name>
</gene>
<evidence type="ECO:0000313" key="3">
    <source>
        <dbReference type="Proteomes" id="UP001172457"/>
    </source>
</evidence>
<name>A0AA38WLU0_9ASTR</name>
<proteinExistence type="predicted"/>
<dbReference type="EMBL" id="JARYMX010000003">
    <property type="protein sequence ID" value="KAJ9557165.1"/>
    <property type="molecule type" value="Genomic_DNA"/>
</dbReference>
<protein>
    <recommendedName>
        <fullName evidence="1">Reverse transcriptase Ty1/copia-type domain-containing protein</fullName>
    </recommendedName>
</protein>
<reference evidence="2" key="1">
    <citation type="submission" date="2023-03" db="EMBL/GenBank/DDBJ databases">
        <title>Chromosome-scale reference genome and RAD-based genetic map of yellow starthistle (Centaurea solstitialis) reveal putative structural variation and QTLs associated with invader traits.</title>
        <authorList>
            <person name="Reatini B."/>
            <person name="Cang F.A."/>
            <person name="Jiang Q."/>
            <person name="Mckibben M.T.W."/>
            <person name="Barker M.S."/>
            <person name="Rieseberg L.H."/>
            <person name="Dlugosch K.M."/>
        </authorList>
    </citation>
    <scope>NUCLEOTIDE SEQUENCE</scope>
    <source>
        <strain evidence="2">CAN-66</strain>
        <tissue evidence="2">Leaf</tissue>
    </source>
</reference>
<keyword evidence="3" id="KW-1185">Reference proteome</keyword>
<evidence type="ECO:0000313" key="2">
    <source>
        <dbReference type="EMBL" id="KAJ9557165.1"/>
    </source>
</evidence>
<comment type="caution">
    <text evidence="2">The sequence shown here is derived from an EMBL/GenBank/DDBJ whole genome shotgun (WGS) entry which is preliminary data.</text>
</comment>
<dbReference type="AlphaFoldDB" id="A0AA38WLU0"/>
<feature type="domain" description="Reverse transcriptase Ty1/copia-type" evidence="1">
    <location>
        <begin position="6"/>
        <end position="186"/>
    </location>
</feature>
<dbReference type="InterPro" id="IPR013103">
    <property type="entry name" value="RVT_2"/>
</dbReference>
<organism evidence="2 3">
    <name type="scientific">Centaurea solstitialis</name>
    <name type="common">yellow star-thistle</name>
    <dbReference type="NCBI Taxonomy" id="347529"/>
    <lineage>
        <taxon>Eukaryota</taxon>
        <taxon>Viridiplantae</taxon>
        <taxon>Streptophyta</taxon>
        <taxon>Embryophyta</taxon>
        <taxon>Tracheophyta</taxon>
        <taxon>Spermatophyta</taxon>
        <taxon>Magnoliopsida</taxon>
        <taxon>eudicotyledons</taxon>
        <taxon>Gunneridae</taxon>
        <taxon>Pentapetalae</taxon>
        <taxon>asterids</taxon>
        <taxon>campanulids</taxon>
        <taxon>Asterales</taxon>
        <taxon>Asteraceae</taxon>
        <taxon>Carduoideae</taxon>
        <taxon>Cardueae</taxon>
        <taxon>Centaureinae</taxon>
        <taxon>Centaurea</taxon>
    </lineage>
</organism>
<dbReference type="Pfam" id="PF07727">
    <property type="entry name" value="RVT_2"/>
    <property type="match status" value="1"/>
</dbReference>
<sequence>MDGNVHTFKARLVAKGYTQTQGIDYDETFSLVAKIKSIKILLAIVAFHDYEIWQMDVKIAFLNGKLDGMCIWHNLKVLYMPSIQIKCVSIKGPFMDLNKRLVAEIFVFIKKIKEFGFSQIKDESCVYVKASGSNVVFLVLYVDDILLIGNNVPMLQDVKIWLGKCFAMKDLGNAACILGIGIYQDRTKRLVGFSQNQCPSTSEELDGMRKNRK</sequence>
<evidence type="ECO:0000259" key="1">
    <source>
        <dbReference type="Pfam" id="PF07727"/>
    </source>
</evidence>
<dbReference type="Proteomes" id="UP001172457">
    <property type="component" value="Chromosome 3"/>
</dbReference>
<accession>A0AA38WLU0</accession>